<dbReference type="SUPFAM" id="SSF88946">
    <property type="entry name" value="Sigma2 domain of RNA polymerase sigma factors"/>
    <property type="match status" value="1"/>
</dbReference>
<dbReference type="GO" id="GO:0003677">
    <property type="term" value="F:DNA binding"/>
    <property type="evidence" value="ECO:0007669"/>
    <property type="project" value="UniProtKB-KW"/>
</dbReference>
<evidence type="ECO:0000313" key="6">
    <source>
        <dbReference type="EMBL" id="RIV17556.1"/>
    </source>
</evidence>
<name>A0A418LWG1_9BACT</name>
<comment type="caution">
    <text evidence="6">The sequence shown here is derived from an EMBL/GenBank/DDBJ whole genome shotgun (WGS) entry which is preliminary data.</text>
</comment>
<keyword evidence="5" id="KW-0804">Transcription</keyword>
<dbReference type="InterPro" id="IPR013324">
    <property type="entry name" value="RNA_pol_sigma_r3/r4-like"/>
</dbReference>
<evidence type="ECO:0000256" key="1">
    <source>
        <dbReference type="ARBA" id="ARBA00010641"/>
    </source>
</evidence>
<dbReference type="NCBIfam" id="TIGR02937">
    <property type="entry name" value="sigma70-ECF"/>
    <property type="match status" value="1"/>
</dbReference>
<dbReference type="GO" id="GO:0016987">
    <property type="term" value="F:sigma factor activity"/>
    <property type="evidence" value="ECO:0007669"/>
    <property type="project" value="UniProtKB-KW"/>
</dbReference>
<keyword evidence="3" id="KW-0731">Sigma factor</keyword>
<dbReference type="InterPro" id="IPR036388">
    <property type="entry name" value="WH-like_DNA-bd_sf"/>
</dbReference>
<evidence type="ECO:0000256" key="4">
    <source>
        <dbReference type="ARBA" id="ARBA00023125"/>
    </source>
</evidence>
<dbReference type="AlphaFoldDB" id="A0A418LWG1"/>
<evidence type="ECO:0000313" key="7">
    <source>
        <dbReference type="Proteomes" id="UP000283523"/>
    </source>
</evidence>
<dbReference type="InterPro" id="IPR039425">
    <property type="entry name" value="RNA_pol_sigma-70-like"/>
</dbReference>
<protein>
    <submittedName>
        <fullName evidence="6">RNA polymerase sigma factor</fullName>
    </submittedName>
</protein>
<dbReference type="Gene3D" id="1.10.1740.10">
    <property type="match status" value="1"/>
</dbReference>
<dbReference type="SUPFAM" id="SSF88659">
    <property type="entry name" value="Sigma3 and sigma4 domains of RNA polymerase sigma factors"/>
    <property type="match status" value="1"/>
</dbReference>
<sequence>MRKFPKHPSDGDLIAGIRTGGTQRRYFENKLYEKYAYLIRSGTHKHRLSEDDTASAYSDTVLSVIEHVTTGRFEGRSELKTYIYQIFTNKCVDLIRKKTTNRSSVHDALSLDDSYAQLPDEARSVLQNLIAQGSVERLQRHLKELGDKCYAMLMAWGEGYSDEEIAQQIGYNTAAVAKTSRLRCLERLRAVWTQGVD</sequence>
<dbReference type="InterPro" id="IPR013325">
    <property type="entry name" value="RNA_pol_sigma_r2"/>
</dbReference>
<dbReference type="EMBL" id="QXED01000017">
    <property type="protein sequence ID" value="RIV17556.1"/>
    <property type="molecule type" value="Genomic_DNA"/>
</dbReference>
<evidence type="ECO:0000256" key="3">
    <source>
        <dbReference type="ARBA" id="ARBA00023082"/>
    </source>
</evidence>
<dbReference type="PANTHER" id="PTHR43133:SF8">
    <property type="entry name" value="RNA POLYMERASE SIGMA FACTOR HI_1459-RELATED"/>
    <property type="match status" value="1"/>
</dbReference>
<evidence type="ECO:0000256" key="2">
    <source>
        <dbReference type="ARBA" id="ARBA00023015"/>
    </source>
</evidence>
<dbReference type="Gene3D" id="1.10.10.10">
    <property type="entry name" value="Winged helix-like DNA-binding domain superfamily/Winged helix DNA-binding domain"/>
    <property type="match status" value="1"/>
</dbReference>
<dbReference type="GO" id="GO:0006352">
    <property type="term" value="P:DNA-templated transcription initiation"/>
    <property type="evidence" value="ECO:0007669"/>
    <property type="project" value="InterPro"/>
</dbReference>
<dbReference type="RefSeq" id="WP_119671724.1">
    <property type="nucleotide sequence ID" value="NZ_QXED01000017.1"/>
</dbReference>
<dbReference type="OrthoDB" id="665482at2"/>
<keyword evidence="7" id="KW-1185">Reference proteome</keyword>
<organism evidence="6 7">
    <name type="scientific">Fibrisoma montanum</name>
    <dbReference type="NCBI Taxonomy" id="2305895"/>
    <lineage>
        <taxon>Bacteria</taxon>
        <taxon>Pseudomonadati</taxon>
        <taxon>Bacteroidota</taxon>
        <taxon>Cytophagia</taxon>
        <taxon>Cytophagales</taxon>
        <taxon>Spirosomataceae</taxon>
        <taxon>Fibrisoma</taxon>
    </lineage>
</organism>
<dbReference type="PANTHER" id="PTHR43133">
    <property type="entry name" value="RNA POLYMERASE ECF-TYPE SIGMA FACTO"/>
    <property type="match status" value="1"/>
</dbReference>
<proteinExistence type="inferred from homology"/>
<keyword evidence="4" id="KW-0238">DNA-binding</keyword>
<keyword evidence="2" id="KW-0805">Transcription regulation</keyword>
<comment type="similarity">
    <text evidence="1">Belongs to the sigma-70 factor family. ECF subfamily.</text>
</comment>
<accession>A0A418LWG1</accession>
<gene>
    <name evidence="6" type="ORF">DYU11_31405</name>
</gene>
<dbReference type="Proteomes" id="UP000283523">
    <property type="component" value="Unassembled WGS sequence"/>
</dbReference>
<dbReference type="InterPro" id="IPR014284">
    <property type="entry name" value="RNA_pol_sigma-70_dom"/>
</dbReference>
<reference evidence="6 7" key="1">
    <citation type="submission" date="2018-08" db="EMBL/GenBank/DDBJ databases">
        <title>Fibrisoma montanum sp. nov., isolated from Danxia mountain soil.</title>
        <authorList>
            <person name="Huang Y."/>
        </authorList>
    </citation>
    <scope>NUCLEOTIDE SEQUENCE [LARGE SCALE GENOMIC DNA]</scope>
    <source>
        <strain evidence="6 7">HYT19</strain>
    </source>
</reference>
<evidence type="ECO:0000256" key="5">
    <source>
        <dbReference type="ARBA" id="ARBA00023163"/>
    </source>
</evidence>